<evidence type="ECO:0000256" key="2">
    <source>
        <dbReference type="ARBA" id="ARBA00022475"/>
    </source>
</evidence>
<evidence type="ECO:0000256" key="1">
    <source>
        <dbReference type="ARBA" id="ARBA00004651"/>
    </source>
</evidence>
<feature type="transmembrane region" description="Helical" evidence="7">
    <location>
        <begin position="240"/>
        <end position="260"/>
    </location>
</feature>
<dbReference type="Proteomes" id="UP000663881">
    <property type="component" value="Unassembled WGS sequence"/>
</dbReference>
<keyword evidence="4 7" id="KW-1133">Transmembrane helix</keyword>
<dbReference type="EMBL" id="CAJNON010000079">
    <property type="protein sequence ID" value="CAF0930037.1"/>
    <property type="molecule type" value="Genomic_DNA"/>
</dbReference>
<evidence type="ECO:0000256" key="6">
    <source>
        <dbReference type="ARBA" id="ARBA00023170"/>
    </source>
</evidence>
<evidence type="ECO:0000313" key="11">
    <source>
        <dbReference type="Proteomes" id="UP000663891"/>
    </source>
</evidence>
<dbReference type="InterPro" id="IPR017452">
    <property type="entry name" value="GPCR_Rhodpsn_7TM"/>
</dbReference>
<comment type="caution">
    <text evidence="9">The sequence shown here is derived from an EMBL/GenBank/DDBJ whole genome shotgun (WGS) entry which is preliminary data.</text>
</comment>
<accession>A0A814BL57</accession>
<keyword evidence="6" id="KW-0675">Receptor</keyword>
<dbReference type="Proteomes" id="UP000663891">
    <property type="component" value="Unassembled WGS sequence"/>
</dbReference>
<protein>
    <recommendedName>
        <fullName evidence="8">G-protein coupled receptors family 1 profile domain-containing protein</fullName>
    </recommendedName>
</protein>
<feature type="transmembrane region" description="Helical" evidence="7">
    <location>
        <begin position="91"/>
        <end position="110"/>
    </location>
</feature>
<feature type="transmembrane region" description="Helical" evidence="7">
    <location>
        <begin position="48"/>
        <end position="71"/>
    </location>
</feature>
<dbReference type="AlphaFoldDB" id="A0A814BL57"/>
<evidence type="ECO:0000313" key="9">
    <source>
        <dbReference type="EMBL" id="CAF0930037.1"/>
    </source>
</evidence>
<sequence>MSTVSLFYSIEHNLFQFGGPILAAVGTISCILNLMVFTKSSLRKNPCAICLIAVNISNFLFIYFGLLFTILATGYNIDPSSYNIFCCRFRFYIATVLPCYESSCLILASIDRTLLTSSNATTRQRSTRRATIISIISICLFWTVFHVHAWVFTQIQEYGPNYFVCFNQPGAYTVFITYYSLTINGIIPPALMTIFGCWTVKNIRQARRIGQRLTAVHTGIIAVGRPHILQSKDQQLIRMLLVDTITYVICKSPLIILYIYEQITQYTEKSAEQLAIEQAILQITYFLFFTESCIGCYTNILVSKTFRKEVKRILTNTRL</sequence>
<name>A0A814BL57_9BILA</name>
<feature type="transmembrane region" description="Helical" evidence="7">
    <location>
        <begin position="280"/>
        <end position="302"/>
    </location>
</feature>
<evidence type="ECO:0000259" key="8">
    <source>
        <dbReference type="PROSITE" id="PS50262"/>
    </source>
</evidence>
<evidence type="ECO:0000256" key="7">
    <source>
        <dbReference type="SAM" id="Phobius"/>
    </source>
</evidence>
<organism evidence="9 11">
    <name type="scientific">Adineta steineri</name>
    <dbReference type="NCBI Taxonomy" id="433720"/>
    <lineage>
        <taxon>Eukaryota</taxon>
        <taxon>Metazoa</taxon>
        <taxon>Spiralia</taxon>
        <taxon>Gnathifera</taxon>
        <taxon>Rotifera</taxon>
        <taxon>Eurotatoria</taxon>
        <taxon>Bdelloidea</taxon>
        <taxon>Adinetida</taxon>
        <taxon>Adinetidae</taxon>
        <taxon>Adineta</taxon>
    </lineage>
</organism>
<dbReference type="GO" id="GO:0005886">
    <property type="term" value="C:plasma membrane"/>
    <property type="evidence" value="ECO:0007669"/>
    <property type="project" value="UniProtKB-SubCell"/>
</dbReference>
<dbReference type="SUPFAM" id="SSF81321">
    <property type="entry name" value="Family A G protein-coupled receptor-like"/>
    <property type="match status" value="1"/>
</dbReference>
<dbReference type="InterPro" id="IPR000276">
    <property type="entry name" value="GPCR_Rhodpsn"/>
</dbReference>
<evidence type="ECO:0000256" key="3">
    <source>
        <dbReference type="ARBA" id="ARBA00022692"/>
    </source>
</evidence>
<comment type="subcellular location">
    <subcellularLocation>
        <location evidence="1">Cell membrane</location>
        <topology evidence="1">Multi-pass membrane protein</topology>
    </subcellularLocation>
</comment>
<evidence type="ECO:0000256" key="4">
    <source>
        <dbReference type="ARBA" id="ARBA00022989"/>
    </source>
</evidence>
<dbReference type="OrthoDB" id="10013668at2759"/>
<feature type="domain" description="G-protein coupled receptors family 1 profile" evidence="8">
    <location>
        <begin position="29"/>
        <end position="299"/>
    </location>
</feature>
<dbReference type="PANTHER" id="PTHR24241">
    <property type="entry name" value="NEUROPEPTIDE RECEPTOR-RELATED G-PROTEIN COUPLED RECEPTOR"/>
    <property type="match status" value="1"/>
</dbReference>
<dbReference type="Gene3D" id="1.20.1070.10">
    <property type="entry name" value="Rhodopsin 7-helix transmembrane proteins"/>
    <property type="match status" value="1"/>
</dbReference>
<evidence type="ECO:0000256" key="5">
    <source>
        <dbReference type="ARBA" id="ARBA00023136"/>
    </source>
</evidence>
<dbReference type="Pfam" id="PF00001">
    <property type="entry name" value="7tm_1"/>
    <property type="match status" value="1"/>
</dbReference>
<feature type="transmembrane region" description="Helical" evidence="7">
    <location>
        <begin position="14"/>
        <end position="36"/>
    </location>
</feature>
<proteinExistence type="predicted"/>
<keyword evidence="5 7" id="KW-0472">Membrane</keyword>
<dbReference type="GO" id="GO:0004930">
    <property type="term" value="F:G protein-coupled receptor activity"/>
    <property type="evidence" value="ECO:0007669"/>
    <property type="project" value="InterPro"/>
</dbReference>
<keyword evidence="3 7" id="KW-0812">Transmembrane</keyword>
<feature type="transmembrane region" description="Helical" evidence="7">
    <location>
        <begin position="171"/>
        <end position="198"/>
    </location>
</feature>
<feature type="transmembrane region" description="Helical" evidence="7">
    <location>
        <begin position="130"/>
        <end position="151"/>
    </location>
</feature>
<dbReference type="PROSITE" id="PS50262">
    <property type="entry name" value="G_PROTEIN_RECEP_F1_2"/>
    <property type="match status" value="1"/>
</dbReference>
<keyword evidence="2" id="KW-1003">Cell membrane</keyword>
<gene>
    <name evidence="10" type="ORF">OKA104_LOCUS31986</name>
    <name evidence="9" type="ORF">VCS650_LOCUS10874</name>
</gene>
<reference evidence="9" key="1">
    <citation type="submission" date="2021-02" db="EMBL/GenBank/DDBJ databases">
        <authorList>
            <person name="Nowell W R."/>
        </authorList>
    </citation>
    <scope>NUCLEOTIDE SEQUENCE</scope>
</reference>
<evidence type="ECO:0000313" key="10">
    <source>
        <dbReference type="EMBL" id="CAF4038007.1"/>
    </source>
</evidence>
<dbReference type="EMBL" id="CAJOAY010003747">
    <property type="protein sequence ID" value="CAF4038007.1"/>
    <property type="molecule type" value="Genomic_DNA"/>
</dbReference>